<dbReference type="NCBIfam" id="TIGR00848">
    <property type="entry name" value="fruA"/>
    <property type="match status" value="1"/>
</dbReference>
<dbReference type="EMBL" id="CP003772">
    <property type="protein sequence ID" value="AFQ03856.1"/>
    <property type="molecule type" value="Genomic_DNA"/>
</dbReference>
<dbReference type="InterPro" id="IPR003352">
    <property type="entry name" value="PTS_EIIC"/>
</dbReference>
<comment type="subcellular location">
    <subcellularLocation>
        <location evidence="1">Cell inner membrane</location>
        <topology evidence="1">Multi-pass membrane protein</topology>
    </subcellularLocation>
</comment>
<dbReference type="CDD" id="cd05569">
    <property type="entry name" value="PTS_IIB_fructose"/>
    <property type="match status" value="1"/>
</dbReference>
<dbReference type="SUPFAM" id="SSF55804">
    <property type="entry name" value="Phoshotransferase/anion transport protein"/>
    <property type="match status" value="1"/>
</dbReference>
<feature type="transmembrane region" description="Helical" evidence="12">
    <location>
        <begin position="489"/>
        <end position="508"/>
    </location>
</feature>
<evidence type="ECO:0000313" key="16">
    <source>
        <dbReference type="EMBL" id="AFQ03856.1"/>
    </source>
</evidence>
<evidence type="ECO:0000256" key="8">
    <source>
        <dbReference type="ARBA" id="ARBA00022692"/>
    </source>
</evidence>
<dbReference type="SUPFAM" id="SSF52794">
    <property type="entry name" value="PTS system IIB component-like"/>
    <property type="match status" value="1"/>
</dbReference>
<evidence type="ECO:0000256" key="12">
    <source>
        <dbReference type="SAM" id="Phobius"/>
    </source>
</evidence>
<dbReference type="InterPro" id="IPR003501">
    <property type="entry name" value="PTS_EIIB_2/3"/>
</dbReference>
<dbReference type="NCBIfam" id="TIGR01427">
    <property type="entry name" value="PTS_IIC_fructo"/>
    <property type="match status" value="1"/>
</dbReference>
<dbReference type="GeneID" id="99646874"/>
<evidence type="ECO:0000256" key="9">
    <source>
        <dbReference type="ARBA" id="ARBA00022777"/>
    </source>
</evidence>
<evidence type="ECO:0000256" key="3">
    <source>
        <dbReference type="ARBA" id="ARBA00022475"/>
    </source>
</evidence>
<dbReference type="FunFam" id="3.40.50.2300:FF:000014">
    <property type="entry name" value="PTS system fructose-like transporter subunit IIB"/>
    <property type="match status" value="1"/>
</dbReference>
<keyword evidence="10 12" id="KW-1133">Transmembrane helix</keyword>
<evidence type="ECO:0000256" key="7">
    <source>
        <dbReference type="ARBA" id="ARBA00022683"/>
    </source>
</evidence>
<evidence type="ECO:0000313" key="17">
    <source>
        <dbReference type="Proteomes" id="UP000005254"/>
    </source>
</evidence>
<dbReference type="PROSITE" id="PS51104">
    <property type="entry name" value="PTS_EIIC_TYPE_2"/>
    <property type="match status" value="1"/>
</dbReference>
<dbReference type="Pfam" id="PF00359">
    <property type="entry name" value="PTS_EIIA_2"/>
    <property type="match status" value="1"/>
</dbReference>
<dbReference type="KEGG" id="mgx:CM1_00320"/>
<dbReference type="InterPro" id="IPR016152">
    <property type="entry name" value="PTrfase/Anion_transptr"/>
</dbReference>
<feature type="transmembrane region" description="Helical" evidence="12">
    <location>
        <begin position="564"/>
        <end position="585"/>
    </location>
</feature>
<dbReference type="InterPro" id="IPR036095">
    <property type="entry name" value="PTS_EIIB-like_sf"/>
</dbReference>
<dbReference type="SMR" id="A0ABC7ZIG9"/>
<dbReference type="InterPro" id="IPR013011">
    <property type="entry name" value="PTS_EIIB_2"/>
</dbReference>
<dbReference type="InterPro" id="IPR050864">
    <property type="entry name" value="Bacterial_PTS_Sugar_Transport"/>
</dbReference>
<keyword evidence="5" id="KW-0762">Sugar transport</keyword>
<evidence type="ECO:0000256" key="4">
    <source>
        <dbReference type="ARBA" id="ARBA00022553"/>
    </source>
</evidence>
<dbReference type="InterPro" id="IPR002178">
    <property type="entry name" value="PTS_EIIA_type-2_dom"/>
</dbReference>
<evidence type="ECO:0000259" key="14">
    <source>
        <dbReference type="PROSITE" id="PS51099"/>
    </source>
</evidence>
<sequence>MFKNLLRPSLFFNWSQKTFKNKFSFLKQAANALQKQAVINDNNVAFEALKKREEEITTGIITSLALPHLQSQSVIEPFVAVFKVKNLDWQSLDQKPVKLIFLIGVLVDKTNLHLDFISNFSKLMLNETFASKVLNVTSYNGLIKLIDLFNQQKVQDQPAVETKKEYDFVAVTACPTGIAHTFMAKEALEAFAKKHNLYVKVETQGTDGIQNQLTSDDINNAKGVILACDRLIDFSRFYANKNVIEVSTTKAIKKPDEVYELIKNQKGKQLANSAKPTNQTQLAESEGEFNFNNFHKRIYRAILSGVSYMLPFVVFGGILIALSFLIDINNANNAGGNFGTINPVANWLNKLGGISFSLIVPILSAYIAYALVSRQGLLPGFVVGLISSGQFLLNIVLTNGTIEWLAPSQVSSGFFGAIFGGLLSACLIIVQQNYIYKKLPQSLQGIKNILFIPLFGTLFTAGLFWVINIPLIYLNYGLSLFLNIMNSPILAPLLGFVIGLMMCFDLGGPINKAAYVFGVVSLQNQNAGTISMAAAMLSGMVPPLSIALAASIRKSCFDKQELPAAYACYLMGLSFISEGAIPFVVKKPKVMLTANLIAGAICGALTGAFALSIRAPHGGVFVFALLKTTLQGIEGATLQTGVGIGLALVCLIISMIVGSSIIIGYDLIAKHNQRKQNLNS</sequence>
<feature type="domain" description="PTS EIIB type-2" evidence="14">
    <location>
        <begin position="168"/>
        <end position="264"/>
    </location>
</feature>
<keyword evidence="9" id="KW-0418">Kinase</keyword>
<feature type="transmembrane region" description="Helical" evidence="12">
    <location>
        <begin position="529"/>
        <end position="552"/>
    </location>
</feature>
<protein>
    <submittedName>
        <fullName evidence="16">PTS system, fructose-specific IIABC component</fullName>
    </submittedName>
</protein>
<evidence type="ECO:0000256" key="2">
    <source>
        <dbReference type="ARBA" id="ARBA00022448"/>
    </source>
</evidence>
<dbReference type="CDD" id="cd00211">
    <property type="entry name" value="PTS_IIA_fru"/>
    <property type="match status" value="1"/>
</dbReference>
<dbReference type="GO" id="GO:0005886">
    <property type="term" value="C:plasma membrane"/>
    <property type="evidence" value="ECO:0007669"/>
    <property type="project" value="UniProtKB-SubCell"/>
</dbReference>
<dbReference type="PANTHER" id="PTHR30505:SF0">
    <property type="entry name" value="FRUCTOSE-LIKE PTS SYSTEM EIIBC COMPONENT-RELATED"/>
    <property type="match status" value="1"/>
</dbReference>
<dbReference type="InterPro" id="IPR006327">
    <property type="entry name" value="PTS_IIC_fruc"/>
</dbReference>
<dbReference type="InterPro" id="IPR004715">
    <property type="entry name" value="PTS_IIA_fruc"/>
</dbReference>
<dbReference type="PROSITE" id="PS51094">
    <property type="entry name" value="PTS_EIIA_TYPE_2"/>
    <property type="match status" value="1"/>
</dbReference>
<dbReference type="GO" id="GO:0009401">
    <property type="term" value="P:phosphoenolpyruvate-dependent sugar phosphotransferase system"/>
    <property type="evidence" value="ECO:0007669"/>
    <property type="project" value="UniProtKB-KW"/>
</dbReference>
<proteinExistence type="predicted"/>
<dbReference type="AlphaFoldDB" id="A0ABC7ZIG9"/>
<dbReference type="RefSeq" id="WP_010869312.1">
    <property type="nucleotide sequence ID" value="NC_018497.1"/>
</dbReference>
<dbReference type="PANTHER" id="PTHR30505">
    <property type="entry name" value="FRUCTOSE-LIKE PERMEASE"/>
    <property type="match status" value="1"/>
</dbReference>
<keyword evidence="7" id="KW-0598">Phosphotransferase system</keyword>
<name>A0ABC7ZIG9_MYCGT</name>
<dbReference type="GO" id="GO:0016301">
    <property type="term" value="F:kinase activity"/>
    <property type="evidence" value="ECO:0007669"/>
    <property type="project" value="UniProtKB-KW"/>
</dbReference>
<evidence type="ECO:0000256" key="6">
    <source>
        <dbReference type="ARBA" id="ARBA00022679"/>
    </source>
</evidence>
<reference evidence="16 17" key="1">
    <citation type="journal article" date="2012" name="J. Bacteriol.">
        <title>Draft Genome Sequences of Four Axenic Mycoplasma genitalium Strains Isolated from Denmark, Japan, and Australia.</title>
        <authorList>
            <person name="McGowin C.L."/>
            <person name="Ma L."/>
            <person name="Jensen J.S."/>
            <person name="Mancuso M.M."/>
            <person name="Hamasuna R."/>
            <person name="Adegboye D."/>
            <person name="Martin D.H."/>
        </authorList>
    </citation>
    <scope>NUCLEOTIDE SEQUENCE [LARGE SCALE GENOMIC DNA]</scope>
    <source>
        <strain evidence="16 17">M6320</strain>
    </source>
</reference>
<dbReference type="Gene3D" id="3.40.50.2300">
    <property type="match status" value="1"/>
</dbReference>
<dbReference type="InterPro" id="IPR003353">
    <property type="entry name" value="PTS_IIB_fruc"/>
</dbReference>
<keyword evidence="4" id="KW-0597">Phosphoprotein</keyword>
<dbReference type="Gene3D" id="3.40.930.10">
    <property type="entry name" value="Mannitol-specific EII, Chain A"/>
    <property type="match status" value="1"/>
</dbReference>
<keyword evidence="2" id="KW-0813">Transport</keyword>
<evidence type="ECO:0000256" key="10">
    <source>
        <dbReference type="ARBA" id="ARBA00022989"/>
    </source>
</evidence>
<dbReference type="PROSITE" id="PS51099">
    <property type="entry name" value="PTS_EIIB_TYPE_2"/>
    <property type="match status" value="1"/>
</dbReference>
<evidence type="ECO:0000259" key="15">
    <source>
        <dbReference type="PROSITE" id="PS51104"/>
    </source>
</evidence>
<dbReference type="Pfam" id="PF02378">
    <property type="entry name" value="PTS_EIIC"/>
    <property type="match status" value="1"/>
</dbReference>
<feature type="transmembrane region" description="Helical" evidence="12">
    <location>
        <begin position="377"/>
        <end position="397"/>
    </location>
</feature>
<accession>A0ABC7ZIG9</accession>
<keyword evidence="3" id="KW-1003">Cell membrane</keyword>
<keyword evidence="8 12" id="KW-0812">Transmembrane</keyword>
<gene>
    <name evidence="16" type="ORF">CM1_00320</name>
</gene>
<dbReference type="Proteomes" id="UP000005254">
    <property type="component" value="Chromosome"/>
</dbReference>
<evidence type="ECO:0000256" key="5">
    <source>
        <dbReference type="ARBA" id="ARBA00022597"/>
    </source>
</evidence>
<feature type="domain" description="PTS EIIC type-2" evidence="15">
    <location>
        <begin position="298"/>
        <end position="675"/>
    </location>
</feature>
<dbReference type="InterPro" id="IPR013014">
    <property type="entry name" value="PTS_EIIC_2"/>
</dbReference>
<evidence type="ECO:0000256" key="1">
    <source>
        <dbReference type="ARBA" id="ARBA00004429"/>
    </source>
</evidence>
<keyword evidence="11 12" id="KW-0472">Membrane</keyword>
<evidence type="ECO:0000259" key="13">
    <source>
        <dbReference type="PROSITE" id="PS51094"/>
    </source>
</evidence>
<dbReference type="Pfam" id="PF02302">
    <property type="entry name" value="PTS_IIB"/>
    <property type="match status" value="1"/>
</dbReference>
<feature type="transmembrane region" description="Helical" evidence="12">
    <location>
        <begin position="409"/>
        <end position="430"/>
    </location>
</feature>
<dbReference type="NCBIfam" id="TIGR00829">
    <property type="entry name" value="FRU"/>
    <property type="match status" value="1"/>
</dbReference>
<feature type="transmembrane region" description="Helical" evidence="12">
    <location>
        <begin position="450"/>
        <end position="474"/>
    </location>
</feature>
<feature type="domain" description="PTS EIIA type-2" evidence="13">
    <location>
        <begin position="4"/>
        <end position="149"/>
    </location>
</feature>
<evidence type="ECO:0000256" key="11">
    <source>
        <dbReference type="ARBA" id="ARBA00023136"/>
    </source>
</evidence>
<feature type="transmembrane region" description="Helical" evidence="12">
    <location>
        <begin position="644"/>
        <end position="668"/>
    </location>
</feature>
<feature type="transmembrane region" description="Helical" evidence="12">
    <location>
        <begin position="351"/>
        <end position="372"/>
    </location>
</feature>
<organism evidence="16 17">
    <name type="scientific">Mycoplasmoides genitalium M6320</name>
    <dbReference type="NCBI Taxonomy" id="662945"/>
    <lineage>
        <taxon>Bacteria</taxon>
        <taxon>Bacillati</taxon>
        <taxon>Mycoplasmatota</taxon>
        <taxon>Mycoplasmoidales</taxon>
        <taxon>Mycoplasmoidaceae</taxon>
        <taxon>Mycoplasmoides</taxon>
    </lineage>
</organism>
<feature type="transmembrane region" description="Helical" evidence="12">
    <location>
        <begin position="301"/>
        <end position="326"/>
    </location>
</feature>
<keyword evidence="6" id="KW-0808">Transferase</keyword>
<feature type="transmembrane region" description="Helical" evidence="12">
    <location>
        <begin position="592"/>
        <end position="613"/>
    </location>
</feature>